<accession>A0A1E1MMQ2</accession>
<feature type="compositionally biased region" description="Low complexity" evidence="1">
    <location>
        <begin position="131"/>
        <end position="154"/>
    </location>
</feature>
<evidence type="ECO:0000313" key="3">
    <source>
        <dbReference type="Proteomes" id="UP000177625"/>
    </source>
</evidence>
<protein>
    <submittedName>
        <fullName evidence="2">Uncharacterized protein</fullName>
    </submittedName>
</protein>
<feature type="region of interest" description="Disordered" evidence="1">
    <location>
        <begin position="125"/>
        <end position="154"/>
    </location>
</feature>
<evidence type="ECO:0000256" key="1">
    <source>
        <dbReference type="SAM" id="MobiDB-lite"/>
    </source>
</evidence>
<keyword evidence="3" id="KW-1185">Reference proteome</keyword>
<reference evidence="3" key="1">
    <citation type="submission" date="2016-03" db="EMBL/GenBank/DDBJ databases">
        <authorList>
            <person name="Guldener U."/>
        </authorList>
    </citation>
    <scope>NUCLEOTIDE SEQUENCE [LARGE SCALE GENOMIC DNA]</scope>
</reference>
<dbReference type="Proteomes" id="UP000177625">
    <property type="component" value="Unassembled WGS sequence"/>
</dbReference>
<gene>
    <name evidence="2" type="ORF">RSE6_11346</name>
</gene>
<dbReference type="EMBL" id="FJVC01000428">
    <property type="protein sequence ID" value="CZT50371.1"/>
    <property type="molecule type" value="Genomic_DNA"/>
</dbReference>
<name>A0A1E1MMQ2_RHYSE</name>
<evidence type="ECO:0000313" key="2">
    <source>
        <dbReference type="EMBL" id="CZT50371.1"/>
    </source>
</evidence>
<dbReference type="AlphaFoldDB" id="A0A1E1MMQ2"/>
<sequence>MEKLCREPMLEETPIPELSILSANQPTCSVPRYDSEPDEIIDRLSSSNRLFRTYEEYNMLAVLYEFEEERTPLILWNWFLEWLVGCKVLRRCIFMDGYQMSGLLPIFLCMYLASFPTFRKFQDDSREPPISSHYLSPSSSRSSNIFTSSSASPA</sequence>
<proteinExistence type="predicted"/>
<organism evidence="2 3">
    <name type="scientific">Rhynchosporium secalis</name>
    <name type="common">Barley scald fungus</name>
    <dbReference type="NCBI Taxonomy" id="38038"/>
    <lineage>
        <taxon>Eukaryota</taxon>
        <taxon>Fungi</taxon>
        <taxon>Dikarya</taxon>
        <taxon>Ascomycota</taxon>
        <taxon>Pezizomycotina</taxon>
        <taxon>Leotiomycetes</taxon>
        <taxon>Helotiales</taxon>
        <taxon>Ploettnerulaceae</taxon>
        <taxon>Rhynchosporium</taxon>
    </lineage>
</organism>